<dbReference type="RefSeq" id="WP_179388281.1">
    <property type="nucleotide sequence ID" value="NZ_JACBYQ010000001.1"/>
</dbReference>
<dbReference type="InterPro" id="IPR038740">
    <property type="entry name" value="BioF2-like_GNAT_dom"/>
</dbReference>
<proteinExistence type="predicted"/>
<keyword evidence="1" id="KW-0547">Nucleotide-binding</keyword>
<keyword evidence="1" id="KW-0067">ATP-binding</keyword>
<dbReference type="InterPro" id="IPR003806">
    <property type="entry name" value="ATP-grasp_PylC-type"/>
</dbReference>
<organism evidence="3 4">
    <name type="scientific">Psychromicrobium silvestre</name>
    <dbReference type="NCBI Taxonomy" id="1645614"/>
    <lineage>
        <taxon>Bacteria</taxon>
        <taxon>Bacillati</taxon>
        <taxon>Actinomycetota</taxon>
        <taxon>Actinomycetes</taxon>
        <taxon>Micrococcales</taxon>
        <taxon>Micrococcaceae</taxon>
        <taxon>Psychromicrobium</taxon>
    </lineage>
</organism>
<dbReference type="InterPro" id="IPR011761">
    <property type="entry name" value="ATP-grasp"/>
</dbReference>
<protein>
    <recommendedName>
        <fullName evidence="2">ATP-grasp domain-containing protein</fullName>
    </recommendedName>
</protein>
<dbReference type="InterPro" id="IPR016181">
    <property type="entry name" value="Acyl_CoA_acyltransferase"/>
</dbReference>
<name>A0A7Y9LS08_9MICC</name>
<feature type="domain" description="ATP-grasp" evidence="2">
    <location>
        <begin position="120"/>
        <end position="314"/>
    </location>
</feature>
<gene>
    <name evidence="3" type="ORF">FHU41_000750</name>
</gene>
<evidence type="ECO:0000259" key="2">
    <source>
        <dbReference type="PROSITE" id="PS50975"/>
    </source>
</evidence>
<dbReference type="GO" id="GO:0046872">
    <property type="term" value="F:metal ion binding"/>
    <property type="evidence" value="ECO:0007669"/>
    <property type="project" value="InterPro"/>
</dbReference>
<dbReference type="SUPFAM" id="SSF56059">
    <property type="entry name" value="Glutathione synthetase ATP-binding domain-like"/>
    <property type="match status" value="1"/>
</dbReference>
<reference evidence="3 4" key="1">
    <citation type="submission" date="2020-07" db="EMBL/GenBank/DDBJ databases">
        <title>Sequencing the genomes of 1000 actinobacteria strains.</title>
        <authorList>
            <person name="Klenk H.-P."/>
        </authorList>
    </citation>
    <scope>NUCLEOTIDE SEQUENCE [LARGE SCALE GENOMIC DNA]</scope>
    <source>
        <strain evidence="3 4">DSM 102047</strain>
    </source>
</reference>
<dbReference type="SUPFAM" id="SSF55729">
    <property type="entry name" value="Acyl-CoA N-acyltransferases (Nat)"/>
    <property type="match status" value="1"/>
</dbReference>
<dbReference type="PROSITE" id="PS50975">
    <property type="entry name" value="ATP_GRASP"/>
    <property type="match status" value="1"/>
</dbReference>
<dbReference type="Proteomes" id="UP000521748">
    <property type="component" value="Unassembled WGS sequence"/>
</dbReference>
<dbReference type="Gene3D" id="3.40.50.20">
    <property type="match status" value="1"/>
</dbReference>
<dbReference type="GO" id="GO:0005524">
    <property type="term" value="F:ATP binding"/>
    <property type="evidence" value="ECO:0007669"/>
    <property type="project" value="UniProtKB-UniRule"/>
</dbReference>
<accession>A0A7Y9LS08</accession>
<dbReference type="Pfam" id="PF13480">
    <property type="entry name" value="Acetyltransf_6"/>
    <property type="match status" value="1"/>
</dbReference>
<evidence type="ECO:0000313" key="4">
    <source>
        <dbReference type="Proteomes" id="UP000521748"/>
    </source>
</evidence>
<sequence length="761" mass="83239">MNTVLVTGGRSAVAVELARHFSAAGYRVIAAESQVNLLAASNFVDRAYRVPAARWYPREFGTAIQEIALEHGAELVLPSCEEVFWLAEVAARDGFSTLAELLFAAPIGTLRTLHHKAEFISLLQSLGEKTPRTKLLESQQQFAALDRQKLGSGGLRSPALVLKPAFSRFGTSAVVIPEGEPLDAAPRITHLQPWLAQEFLAGAEICVTAAFRSGQLRAVSVYNPRWRAGGAQYGAGTLFEPVDLDEPTHTEVTRLVTKLGSALHFTGFLSLDLIDTPEGPVAIECNPRPTSGIHLFSENFASALLSDDKPLIAQGPARRLSLAALPQALCHPLQWQRSASVLRGAVPLTQQLRVAGNLLGSAWTHHSSPLQASTADLQYDGLASVPATKDDHCNYPAEPESSDGWAASALATLREPSLLGGQGIANIDVEMRGLRSAGRLLPLSLPSVAQAQAYVVSPYAHYISFSKVELDELHSPLLEAALRPAIDLLGTLLRWGRVDQAALVNNALISTNLHPQFSCGELAELTGVVRQAHPSLAVAWRSVHGRDSAFPEQLRSLGYRLIPARSVLFIPTENRTFEKRRDYRRDQALFAASGYHVRELTEPDPAQCQRLAELYRMLYIDKYSEHNPQYEPAFIAASAANGMLRFLALERDGQLDAVIGYYLAEGYLTAPFVGYDLGKEQHLGLYRMLNLLIIETAWEHGVTVHASSGVPDFKKSRGAESELEYTAVYTRHLPFRQRLAWAALDVIINSIAQPLIKRFGL</sequence>
<dbReference type="Pfam" id="PF02655">
    <property type="entry name" value="ATP-grasp_3"/>
    <property type="match status" value="1"/>
</dbReference>
<keyword evidence="4" id="KW-1185">Reference proteome</keyword>
<evidence type="ECO:0000313" key="3">
    <source>
        <dbReference type="EMBL" id="NYE94529.1"/>
    </source>
</evidence>
<evidence type="ECO:0000256" key="1">
    <source>
        <dbReference type="PROSITE-ProRule" id="PRU00409"/>
    </source>
</evidence>
<comment type="caution">
    <text evidence="3">The sequence shown here is derived from an EMBL/GenBank/DDBJ whole genome shotgun (WGS) entry which is preliminary data.</text>
</comment>
<dbReference type="Gene3D" id="3.30.470.20">
    <property type="entry name" value="ATP-grasp fold, B domain"/>
    <property type="match status" value="1"/>
</dbReference>
<dbReference type="AlphaFoldDB" id="A0A7Y9LS08"/>
<dbReference type="EMBL" id="JACBYQ010000001">
    <property type="protein sequence ID" value="NYE94529.1"/>
    <property type="molecule type" value="Genomic_DNA"/>
</dbReference>